<dbReference type="EMBL" id="CP013188">
    <property type="protein sequence ID" value="ALO44174.1"/>
    <property type="molecule type" value="Genomic_DNA"/>
</dbReference>
<keyword evidence="3" id="KW-1185">Reference proteome</keyword>
<name>A0A0S2K7V2_9GAMM</name>
<dbReference type="AlphaFoldDB" id="A0A0S2K7V2"/>
<feature type="transmembrane region" description="Helical" evidence="1">
    <location>
        <begin position="57"/>
        <end position="76"/>
    </location>
</feature>
<protein>
    <submittedName>
        <fullName evidence="2">Putative membrane protein</fullName>
    </submittedName>
</protein>
<keyword evidence="1" id="KW-0472">Membrane</keyword>
<keyword evidence="1" id="KW-0812">Transmembrane</keyword>
<dbReference type="Proteomes" id="UP000061457">
    <property type="component" value="Chromosome II"/>
</dbReference>
<dbReference type="STRING" id="161398.PP2015_3702"/>
<evidence type="ECO:0000256" key="1">
    <source>
        <dbReference type="SAM" id="Phobius"/>
    </source>
</evidence>
<evidence type="ECO:0000313" key="2">
    <source>
        <dbReference type="EMBL" id="ALO44174.1"/>
    </source>
</evidence>
<dbReference type="PATRIC" id="fig|161398.10.peg.3785"/>
<dbReference type="KEGG" id="pphe:PP2015_3702"/>
<dbReference type="OrthoDB" id="7863671at2"/>
<proteinExistence type="predicted"/>
<feature type="transmembrane region" description="Helical" evidence="1">
    <location>
        <begin position="12"/>
        <end position="37"/>
    </location>
</feature>
<gene>
    <name evidence="2" type="ORF">PP2015_3702</name>
</gene>
<sequence>MAFLTDNIPQTLLILGVVALIIEVAVLGFATFVLFFVGLSLVFSGALMYAGLLDVDWITALWVNAIITAGLAALLWKPLKRLQESRESTDVHSDFAELAFTLEQDVDEHNGYKYAYSGIEWLVKSKQPLSKGCQVKVVKKEVGVFWVEQV</sequence>
<organism evidence="2 3">
    <name type="scientific">Pseudoalteromonas phenolica</name>
    <dbReference type="NCBI Taxonomy" id="161398"/>
    <lineage>
        <taxon>Bacteria</taxon>
        <taxon>Pseudomonadati</taxon>
        <taxon>Pseudomonadota</taxon>
        <taxon>Gammaproteobacteria</taxon>
        <taxon>Alteromonadales</taxon>
        <taxon>Pseudoalteromonadaceae</taxon>
        <taxon>Pseudoalteromonas</taxon>
    </lineage>
</organism>
<dbReference type="RefSeq" id="WP_058032054.1">
    <property type="nucleotide sequence ID" value="NZ_CP013188.1"/>
</dbReference>
<keyword evidence="1" id="KW-1133">Transmembrane helix</keyword>
<evidence type="ECO:0000313" key="3">
    <source>
        <dbReference type="Proteomes" id="UP000061457"/>
    </source>
</evidence>
<accession>A0A0S2K7V2</accession>
<reference evidence="2 3" key="1">
    <citation type="submission" date="2015-11" db="EMBL/GenBank/DDBJ databases">
        <authorList>
            <person name="Zhang Y."/>
            <person name="Guo Z."/>
        </authorList>
    </citation>
    <scope>NUCLEOTIDE SEQUENCE [LARGE SCALE GENOMIC DNA]</scope>
    <source>
        <strain evidence="2 3">KCTC 12086</strain>
    </source>
</reference>